<evidence type="ECO:0000313" key="1">
    <source>
        <dbReference type="EMBL" id="GCF08803.1"/>
    </source>
</evidence>
<reference evidence="1 2" key="1">
    <citation type="submission" date="2019-01" db="EMBL/GenBank/DDBJ databases">
        <title>Draft genome sequence of Dictyobacter sp. Uno17.</title>
        <authorList>
            <person name="Wang C.M."/>
            <person name="Zheng Y."/>
            <person name="Sakai Y."/>
            <person name="Abe K."/>
            <person name="Yokota A."/>
            <person name="Yabe S."/>
        </authorList>
    </citation>
    <scope>NUCLEOTIDE SEQUENCE [LARGE SCALE GENOMIC DNA]</scope>
    <source>
        <strain evidence="1 2">Uno17</strain>
    </source>
</reference>
<organism evidence="1 2">
    <name type="scientific">Dictyobacter arantiisoli</name>
    <dbReference type="NCBI Taxonomy" id="2014874"/>
    <lineage>
        <taxon>Bacteria</taxon>
        <taxon>Bacillati</taxon>
        <taxon>Chloroflexota</taxon>
        <taxon>Ktedonobacteria</taxon>
        <taxon>Ktedonobacterales</taxon>
        <taxon>Dictyobacteraceae</taxon>
        <taxon>Dictyobacter</taxon>
    </lineage>
</organism>
<comment type="caution">
    <text evidence="1">The sequence shown here is derived from an EMBL/GenBank/DDBJ whole genome shotgun (WGS) entry which is preliminary data.</text>
</comment>
<dbReference type="EMBL" id="BIXY01000031">
    <property type="protein sequence ID" value="GCF08803.1"/>
    <property type="molecule type" value="Genomic_DNA"/>
</dbReference>
<proteinExistence type="predicted"/>
<sequence length="112" mass="12413">MSTSHLMRAQRTGHWVWVQVKHSPFVAAGSRPRFVVAVQSRAVAAQVNLPPAVVAQVNLQQPGPEVTGMSMDNYFHSSLLESEQCKHGGVKQLEDCDHGGNMLQHVHYEMPK</sequence>
<accession>A0A5A5TCP9</accession>
<protein>
    <submittedName>
        <fullName evidence="1">Uncharacterized protein</fullName>
    </submittedName>
</protein>
<evidence type="ECO:0000313" key="2">
    <source>
        <dbReference type="Proteomes" id="UP000322530"/>
    </source>
</evidence>
<dbReference type="Proteomes" id="UP000322530">
    <property type="component" value="Unassembled WGS sequence"/>
</dbReference>
<name>A0A5A5TCP9_9CHLR</name>
<keyword evidence="2" id="KW-1185">Reference proteome</keyword>
<dbReference type="RefSeq" id="WP_172632068.1">
    <property type="nucleotide sequence ID" value="NZ_BIXY01000031.1"/>
</dbReference>
<dbReference type="AlphaFoldDB" id="A0A5A5TCP9"/>
<gene>
    <name evidence="1" type="ORF">KDI_23670</name>
</gene>